<keyword evidence="3" id="KW-1185">Reference proteome</keyword>
<reference evidence="2" key="1">
    <citation type="submission" date="2021-01" db="EMBL/GenBank/DDBJ databases">
        <title>Marivirga sp. nov., isolated from intertidal surface sediments.</title>
        <authorList>
            <person name="Zhang M."/>
        </authorList>
    </citation>
    <scope>NUCLEOTIDE SEQUENCE</scope>
    <source>
        <strain evidence="2">SM1354</strain>
    </source>
</reference>
<gene>
    <name evidence="2" type="ORF">JKP34_08880</name>
</gene>
<evidence type="ECO:0000313" key="2">
    <source>
        <dbReference type="EMBL" id="MBL0765361.1"/>
    </source>
</evidence>
<dbReference type="Proteomes" id="UP000642920">
    <property type="component" value="Unassembled WGS sequence"/>
</dbReference>
<dbReference type="AlphaFoldDB" id="A0A937AER6"/>
<accession>A0A937AER6</accession>
<feature type="signal peptide" evidence="1">
    <location>
        <begin position="1"/>
        <end position="21"/>
    </location>
</feature>
<proteinExistence type="predicted"/>
<feature type="chain" id="PRO_5037415833" description="YtxH domain-containing protein" evidence="1">
    <location>
        <begin position="22"/>
        <end position="77"/>
    </location>
</feature>
<dbReference type="EMBL" id="JAERQG010000002">
    <property type="protein sequence ID" value="MBL0765361.1"/>
    <property type="molecule type" value="Genomic_DNA"/>
</dbReference>
<protein>
    <recommendedName>
        <fullName evidence="4">YtxH domain-containing protein</fullName>
    </recommendedName>
</protein>
<dbReference type="RefSeq" id="WP_201919896.1">
    <property type="nucleotide sequence ID" value="NZ_JAERQG010000002.1"/>
</dbReference>
<name>A0A937AER6_9BACT</name>
<evidence type="ECO:0008006" key="4">
    <source>
        <dbReference type="Google" id="ProtNLM"/>
    </source>
</evidence>
<evidence type="ECO:0000313" key="3">
    <source>
        <dbReference type="Proteomes" id="UP000642920"/>
    </source>
</evidence>
<sequence>MSTASKSFVTFLAGAAAATAAAIFLKSENGRKVKDTVSDRFRKNVRGIRDVKSPDWMDELGDSARTTTKKFKERIGL</sequence>
<keyword evidence="1" id="KW-0732">Signal</keyword>
<comment type="caution">
    <text evidence="2">The sequence shown here is derived from an EMBL/GenBank/DDBJ whole genome shotgun (WGS) entry which is preliminary data.</text>
</comment>
<evidence type="ECO:0000256" key="1">
    <source>
        <dbReference type="SAM" id="SignalP"/>
    </source>
</evidence>
<organism evidence="2 3">
    <name type="scientific">Marivirga atlantica</name>
    <dbReference type="NCBI Taxonomy" id="1548457"/>
    <lineage>
        <taxon>Bacteria</taxon>
        <taxon>Pseudomonadati</taxon>
        <taxon>Bacteroidota</taxon>
        <taxon>Cytophagia</taxon>
        <taxon>Cytophagales</taxon>
        <taxon>Marivirgaceae</taxon>
        <taxon>Marivirga</taxon>
    </lineage>
</organism>